<gene>
    <name evidence="2" type="ORF">M436DRAFT_65472</name>
</gene>
<name>A0A074WNK7_9PEZI</name>
<reference evidence="2 3" key="1">
    <citation type="journal article" date="2014" name="BMC Genomics">
        <title>Genome sequencing of four Aureobasidium pullulans varieties: biotechnological potential, stress tolerance, and description of new species.</title>
        <authorList>
            <person name="Gostin Ar C."/>
            <person name="Ohm R.A."/>
            <person name="Kogej T."/>
            <person name="Sonjak S."/>
            <person name="Turk M."/>
            <person name="Zajc J."/>
            <person name="Zalar P."/>
            <person name="Grube M."/>
            <person name="Sun H."/>
            <person name="Han J."/>
            <person name="Sharma A."/>
            <person name="Chiniquy J."/>
            <person name="Ngan C.Y."/>
            <person name="Lipzen A."/>
            <person name="Barry K."/>
            <person name="Grigoriev I.V."/>
            <person name="Gunde-Cimerman N."/>
        </authorList>
    </citation>
    <scope>NUCLEOTIDE SEQUENCE [LARGE SCALE GENOMIC DNA]</scope>
    <source>
        <strain evidence="2 3">CBS 147.97</strain>
    </source>
</reference>
<dbReference type="RefSeq" id="XP_013425576.1">
    <property type="nucleotide sequence ID" value="XM_013570122.1"/>
</dbReference>
<dbReference type="GeneID" id="25413867"/>
<organism evidence="2 3">
    <name type="scientific">Aureobasidium namibiae CBS 147.97</name>
    <dbReference type="NCBI Taxonomy" id="1043004"/>
    <lineage>
        <taxon>Eukaryota</taxon>
        <taxon>Fungi</taxon>
        <taxon>Dikarya</taxon>
        <taxon>Ascomycota</taxon>
        <taxon>Pezizomycotina</taxon>
        <taxon>Dothideomycetes</taxon>
        <taxon>Dothideomycetidae</taxon>
        <taxon>Dothideales</taxon>
        <taxon>Saccotheciaceae</taxon>
        <taxon>Aureobasidium</taxon>
    </lineage>
</organism>
<feature type="region of interest" description="Disordered" evidence="1">
    <location>
        <begin position="1"/>
        <end position="68"/>
    </location>
</feature>
<dbReference type="AlphaFoldDB" id="A0A074WNK7"/>
<accession>A0A074WNK7</accession>
<evidence type="ECO:0000256" key="1">
    <source>
        <dbReference type="SAM" id="MobiDB-lite"/>
    </source>
</evidence>
<dbReference type="HOGENOM" id="CLU_1643357_0_0_1"/>
<feature type="compositionally biased region" description="Polar residues" evidence="1">
    <location>
        <begin position="57"/>
        <end position="66"/>
    </location>
</feature>
<evidence type="ECO:0000313" key="3">
    <source>
        <dbReference type="Proteomes" id="UP000027730"/>
    </source>
</evidence>
<sequence>MEGSESDAERDPTDNADEPENLSDGEDHVEYDEVGDEDDRKEFATLANDGSGKEEGSPQSVETYTNGRERRECYMNVVLKKRQLSAHRPVLLASRKDCRKMYVVLSLQLLERGVFFRKCLEPEFWGFQRELVAETFMKWTSSHFSEEAQVRMDVDVKTHRC</sequence>
<dbReference type="Proteomes" id="UP000027730">
    <property type="component" value="Unassembled WGS sequence"/>
</dbReference>
<dbReference type="EMBL" id="KL584714">
    <property type="protein sequence ID" value="KEQ71332.1"/>
    <property type="molecule type" value="Genomic_DNA"/>
</dbReference>
<proteinExistence type="predicted"/>
<protein>
    <submittedName>
        <fullName evidence="2">Uncharacterized protein</fullName>
    </submittedName>
</protein>
<evidence type="ECO:0000313" key="2">
    <source>
        <dbReference type="EMBL" id="KEQ71332.1"/>
    </source>
</evidence>
<feature type="compositionally biased region" description="Acidic residues" evidence="1">
    <location>
        <begin position="14"/>
        <end position="37"/>
    </location>
</feature>
<keyword evidence="3" id="KW-1185">Reference proteome</keyword>